<reference evidence="9 10" key="1">
    <citation type="submission" date="2018-03" db="EMBL/GenBank/DDBJ databases">
        <title>Genomic Encyclopedia of Type Strains, Phase III (KMG-III): the genomes of soil and plant-associated and newly described type strains.</title>
        <authorList>
            <person name="Whitman W."/>
        </authorList>
    </citation>
    <scope>NUCLEOTIDE SEQUENCE [LARGE SCALE GENOMIC DNA]</scope>
    <source>
        <strain evidence="9 10">CGMCC 1.9313</strain>
    </source>
</reference>
<accession>A0A2T0U912</accession>
<dbReference type="RefSeq" id="WP_106291593.1">
    <property type="nucleotide sequence ID" value="NZ_PVTH01000002.1"/>
</dbReference>
<evidence type="ECO:0000256" key="2">
    <source>
        <dbReference type="ARBA" id="ARBA00022694"/>
    </source>
</evidence>
<comment type="caution">
    <text evidence="4">Lacks conserved residue(s) required for the propagation of feature annotation.</text>
</comment>
<dbReference type="Gene3D" id="3.30.70.580">
    <property type="entry name" value="Pseudouridine synthase I, catalytic domain, N-terminal subdomain"/>
    <property type="match status" value="1"/>
</dbReference>
<dbReference type="InterPro" id="IPR001406">
    <property type="entry name" value="PsdUridine_synth_TruA"/>
</dbReference>
<gene>
    <name evidence="4" type="primary">truA</name>
    <name evidence="9" type="ORF">B0I27_102181</name>
</gene>
<dbReference type="EC" id="5.4.99.12" evidence="4"/>
<evidence type="ECO:0000256" key="1">
    <source>
        <dbReference type="ARBA" id="ARBA00009375"/>
    </source>
</evidence>
<name>A0A2T0U912_9SPHI</name>
<evidence type="ECO:0000256" key="6">
    <source>
        <dbReference type="PIRSR" id="PIRSR001430-2"/>
    </source>
</evidence>
<dbReference type="PANTHER" id="PTHR11142:SF0">
    <property type="entry name" value="TRNA PSEUDOURIDINE SYNTHASE-LIKE 1"/>
    <property type="match status" value="1"/>
</dbReference>
<proteinExistence type="inferred from homology"/>
<dbReference type="InterPro" id="IPR020097">
    <property type="entry name" value="PsdUridine_synth_TruA_a/b_dom"/>
</dbReference>
<keyword evidence="3 4" id="KW-0413">Isomerase</keyword>
<feature type="domain" description="Pseudouridine synthase I TruA alpha/beta" evidence="8">
    <location>
        <begin position="148"/>
        <end position="247"/>
    </location>
</feature>
<dbReference type="SUPFAM" id="SSF55120">
    <property type="entry name" value="Pseudouridine synthase"/>
    <property type="match status" value="1"/>
</dbReference>
<comment type="subunit">
    <text evidence="4">Homodimer.</text>
</comment>
<feature type="binding site" evidence="4 6">
    <location>
        <position position="114"/>
    </location>
    <ligand>
        <name>substrate</name>
    </ligand>
</feature>
<evidence type="ECO:0000259" key="8">
    <source>
        <dbReference type="Pfam" id="PF01416"/>
    </source>
</evidence>
<dbReference type="Pfam" id="PF01416">
    <property type="entry name" value="PseudoU_synth_1"/>
    <property type="match status" value="1"/>
</dbReference>
<evidence type="ECO:0000256" key="3">
    <source>
        <dbReference type="ARBA" id="ARBA00023235"/>
    </source>
</evidence>
<dbReference type="InterPro" id="IPR020103">
    <property type="entry name" value="PsdUridine_synth_cat_dom_sf"/>
</dbReference>
<dbReference type="AlphaFoldDB" id="A0A2T0U912"/>
<evidence type="ECO:0000313" key="9">
    <source>
        <dbReference type="EMBL" id="PRY54415.1"/>
    </source>
</evidence>
<dbReference type="FunFam" id="3.30.70.580:FF:000001">
    <property type="entry name" value="tRNA pseudouridine synthase A"/>
    <property type="match status" value="1"/>
</dbReference>
<dbReference type="InterPro" id="IPR020095">
    <property type="entry name" value="PsdUridine_synth_TruA_C"/>
</dbReference>
<dbReference type="OrthoDB" id="9811823at2"/>
<comment type="caution">
    <text evidence="9">The sequence shown here is derived from an EMBL/GenBank/DDBJ whole genome shotgun (WGS) entry which is preliminary data.</text>
</comment>
<evidence type="ECO:0000256" key="5">
    <source>
        <dbReference type="PIRSR" id="PIRSR001430-1"/>
    </source>
</evidence>
<dbReference type="Proteomes" id="UP000238034">
    <property type="component" value="Unassembled WGS sequence"/>
</dbReference>
<evidence type="ECO:0000256" key="4">
    <source>
        <dbReference type="HAMAP-Rule" id="MF_00171"/>
    </source>
</evidence>
<evidence type="ECO:0000256" key="7">
    <source>
        <dbReference type="RuleBase" id="RU003792"/>
    </source>
</evidence>
<comment type="similarity">
    <text evidence="1 4 7">Belongs to the tRNA pseudouridine synthase TruA family.</text>
</comment>
<dbReference type="PIRSF" id="PIRSF001430">
    <property type="entry name" value="tRNA_psdUrid_synth"/>
    <property type="match status" value="1"/>
</dbReference>
<feature type="active site" description="Nucleophile" evidence="4 5">
    <location>
        <position position="51"/>
    </location>
</feature>
<dbReference type="EMBL" id="PVTH01000002">
    <property type="protein sequence ID" value="PRY54415.1"/>
    <property type="molecule type" value="Genomic_DNA"/>
</dbReference>
<dbReference type="GO" id="GO:0003723">
    <property type="term" value="F:RNA binding"/>
    <property type="evidence" value="ECO:0007669"/>
    <property type="project" value="InterPro"/>
</dbReference>
<dbReference type="Gene3D" id="3.30.70.660">
    <property type="entry name" value="Pseudouridine synthase I, catalytic domain, C-terminal subdomain"/>
    <property type="match status" value="1"/>
</dbReference>
<dbReference type="NCBIfam" id="TIGR00071">
    <property type="entry name" value="hisT_truA"/>
    <property type="match status" value="1"/>
</dbReference>
<dbReference type="GO" id="GO:0031119">
    <property type="term" value="P:tRNA pseudouridine synthesis"/>
    <property type="evidence" value="ECO:0007669"/>
    <property type="project" value="UniProtKB-UniRule"/>
</dbReference>
<keyword evidence="2 4" id="KW-0819">tRNA processing</keyword>
<dbReference type="CDD" id="cd02570">
    <property type="entry name" value="PseudoU_synth_EcTruA"/>
    <property type="match status" value="1"/>
</dbReference>
<sequence length="250" mass="28630">MRYFAELAYDGTSFHGWQIQPNAYTVQEALDKALSTILRQKIETLGCGRTDTGVHASEFFAHFNAESRPHQHDLLSRKFLNSLNSLLPYQVAVKRIIQTDPEAHARFDATLRSYQYHIHRRKDPFKYNRSWLLQDKLDISKMNQAAQYMMAYTDFSAFSKSNTQVFTNNCKITRAVWIEEGDNLVFHISADRFLRNMVRAIVGTLVLIGKGITPPESIHDIIESKNRSNAGSSVPACGLYLTEVKYPYIS</sequence>
<protein>
    <recommendedName>
        <fullName evidence="4">tRNA pseudouridine synthase A</fullName>
        <ecNumber evidence="4">5.4.99.12</ecNumber>
    </recommendedName>
    <alternativeName>
        <fullName evidence="4">tRNA pseudouridine(38-40) synthase</fullName>
    </alternativeName>
    <alternativeName>
        <fullName evidence="4">tRNA pseudouridylate synthase I</fullName>
    </alternativeName>
    <alternativeName>
        <fullName evidence="4">tRNA-uridine isomerase I</fullName>
    </alternativeName>
</protein>
<dbReference type="InterPro" id="IPR020094">
    <property type="entry name" value="TruA/RsuA/RluB/E/F_N"/>
</dbReference>
<organism evidence="9 10">
    <name type="scientific">Arcticibacter pallidicorallinus</name>
    <dbReference type="NCBI Taxonomy" id="1259464"/>
    <lineage>
        <taxon>Bacteria</taxon>
        <taxon>Pseudomonadati</taxon>
        <taxon>Bacteroidota</taxon>
        <taxon>Sphingobacteriia</taxon>
        <taxon>Sphingobacteriales</taxon>
        <taxon>Sphingobacteriaceae</taxon>
        <taxon>Arcticibacter</taxon>
    </lineage>
</organism>
<evidence type="ECO:0000313" key="10">
    <source>
        <dbReference type="Proteomes" id="UP000238034"/>
    </source>
</evidence>
<comment type="function">
    <text evidence="4">Formation of pseudouridine at positions 38, 39 and 40 in the anticodon stem and loop of transfer RNAs.</text>
</comment>
<comment type="catalytic activity">
    <reaction evidence="4 7">
        <text>uridine(38/39/40) in tRNA = pseudouridine(38/39/40) in tRNA</text>
        <dbReference type="Rhea" id="RHEA:22376"/>
        <dbReference type="Rhea" id="RHEA-COMP:10085"/>
        <dbReference type="Rhea" id="RHEA-COMP:10087"/>
        <dbReference type="ChEBI" id="CHEBI:65314"/>
        <dbReference type="ChEBI" id="CHEBI:65315"/>
        <dbReference type="EC" id="5.4.99.12"/>
    </reaction>
</comment>
<dbReference type="GO" id="GO:0160147">
    <property type="term" value="F:tRNA pseudouridine(38-40) synthase activity"/>
    <property type="evidence" value="ECO:0007669"/>
    <property type="project" value="UniProtKB-EC"/>
</dbReference>
<dbReference type="PANTHER" id="PTHR11142">
    <property type="entry name" value="PSEUDOURIDYLATE SYNTHASE"/>
    <property type="match status" value="1"/>
</dbReference>
<dbReference type="HAMAP" id="MF_00171">
    <property type="entry name" value="TruA"/>
    <property type="match status" value="1"/>
</dbReference>
<keyword evidence="10" id="KW-1185">Reference proteome</keyword>